<evidence type="ECO:0000313" key="2">
    <source>
        <dbReference type="Proteomes" id="UP000828048"/>
    </source>
</evidence>
<dbReference type="Proteomes" id="UP000828048">
    <property type="component" value="Chromosome 2"/>
</dbReference>
<sequence>MATETSPTHRQPKRSNQTHQIPIPSQEPSRPFPNFPQDVITEILTRLPVKSLLRFRSVCKSWLSLISSPHFVKTHLSLAYKGDDYTHERLVLSCVIPHVDLKSCSLESILDDQSDEAVDLDYPLKSSHNSVWIVGSCNGLVCIAVEEDAVFLWNPTTRKSNRLPDSGIRMCSGYLIIYGFGYDESNGDYKLVVIFCFLGSGDSYETEVKVYSLRTNTWTRIGDYFPGIPLNDSGRYVSGSLHWAASGVQGSSYTWDIVSFELANARYGKIVLPNCGAGTFDSTLEVLKGCLCVLCNFPGTRADIWVMKDYGQPESWTKLFSIPHFMNLRDYEYTALGNTNNINRRQLSHMLAP</sequence>
<accession>A0ACB7X1X6</accession>
<dbReference type="EMBL" id="CM037152">
    <property type="protein sequence ID" value="KAH7834679.1"/>
    <property type="molecule type" value="Genomic_DNA"/>
</dbReference>
<name>A0ACB7X1X6_9ERIC</name>
<protein>
    <submittedName>
        <fullName evidence="1">Uncharacterized protein</fullName>
    </submittedName>
</protein>
<organism evidence="1 2">
    <name type="scientific">Vaccinium darrowii</name>
    <dbReference type="NCBI Taxonomy" id="229202"/>
    <lineage>
        <taxon>Eukaryota</taxon>
        <taxon>Viridiplantae</taxon>
        <taxon>Streptophyta</taxon>
        <taxon>Embryophyta</taxon>
        <taxon>Tracheophyta</taxon>
        <taxon>Spermatophyta</taxon>
        <taxon>Magnoliopsida</taxon>
        <taxon>eudicotyledons</taxon>
        <taxon>Gunneridae</taxon>
        <taxon>Pentapetalae</taxon>
        <taxon>asterids</taxon>
        <taxon>Ericales</taxon>
        <taxon>Ericaceae</taxon>
        <taxon>Vaccinioideae</taxon>
        <taxon>Vaccinieae</taxon>
        <taxon>Vaccinium</taxon>
    </lineage>
</organism>
<proteinExistence type="predicted"/>
<gene>
    <name evidence="1" type="ORF">Vadar_018519</name>
</gene>
<evidence type="ECO:0000313" key="1">
    <source>
        <dbReference type="EMBL" id="KAH7834679.1"/>
    </source>
</evidence>
<keyword evidence="2" id="KW-1185">Reference proteome</keyword>
<reference evidence="1 2" key="1">
    <citation type="journal article" date="2021" name="Hortic Res">
        <title>High-quality reference genome and annotation aids understanding of berry development for evergreen blueberry (Vaccinium darrowii).</title>
        <authorList>
            <person name="Yu J."/>
            <person name="Hulse-Kemp A.M."/>
            <person name="Babiker E."/>
            <person name="Staton M."/>
        </authorList>
    </citation>
    <scope>NUCLEOTIDE SEQUENCE [LARGE SCALE GENOMIC DNA]</scope>
    <source>
        <strain evidence="2">cv. NJ 8807/NJ 8810</strain>
        <tissue evidence="1">Young leaf</tissue>
    </source>
</reference>
<comment type="caution">
    <text evidence="1">The sequence shown here is derived from an EMBL/GenBank/DDBJ whole genome shotgun (WGS) entry which is preliminary data.</text>
</comment>